<comment type="caution">
    <text evidence="1">The sequence shown here is derived from an EMBL/GenBank/DDBJ whole genome shotgun (WGS) entry which is preliminary data.</text>
</comment>
<dbReference type="PANTHER" id="PTHR21310">
    <property type="entry name" value="AMINOGLYCOSIDE PHOSPHOTRANSFERASE-RELATED-RELATED"/>
    <property type="match status" value="1"/>
</dbReference>
<name>A0A9W9D6C5_9PLEO</name>
<accession>A0A9W9D6C5</accession>
<dbReference type="OrthoDB" id="10003767at2759"/>
<dbReference type="EMBL" id="JAPEVA010000052">
    <property type="protein sequence ID" value="KAJ4403324.1"/>
    <property type="molecule type" value="Genomic_DNA"/>
</dbReference>
<dbReference type="InterPro" id="IPR051678">
    <property type="entry name" value="AGP_Transferase"/>
</dbReference>
<evidence type="ECO:0000313" key="1">
    <source>
        <dbReference type="EMBL" id="KAJ4403324.1"/>
    </source>
</evidence>
<dbReference type="PANTHER" id="PTHR21310:SF51">
    <property type="entry name" value="AMINOGLYCOSIDE PHOSPHOTRANSFERASE DOMAIN-CONTAINING PROTEIN"/>
    <property type="match status" value="1"/>
</dbReference>
<protein>
    <recommendedName>
        <fullName evidence="3">Aminoglycoside phosphotransferase domain-containing protein</fullName>
    </recommendedName>
</protein>
<evidence type="ECO:0000313" key="2">
    <source>
        <dbReference type="Proteomes" id="UP001140510"/>
    </source>
</evidence>
<dbReference type="Proteomes" id="UP001140510">
    <property type="component" value="Unassembled WGS sequence"/>
</dbReference>
<sequence length="390" mass="44456">MIKVLNKLKIPFRFWKVATSNIVAEPVVEENYAGRYQWDVIEKITFVTILNVLRSVLVKTDDCYEIQPMKVVKTAQGSYHQVYIVKTFNLYSHEMEGWVVKTPGHVPAPFPIGHSTTLDNEDGFPYMVMKELLGKNACELWYDDIGTTPSPDPEDEDFENYDDIELERLPVDKYYVWPFCDSYHSIERAFIKNAINKDNKFSGVKLPQSAISNEEFDKMTAADQKALGVSKFFDIIAAHPVFQSTPTASFALRHSDLDLQNIFIDDDGNMAGILDWDGSLAMPRCVAHAAVPHFLELDWYGNSTLQWPFLPWPSAHYRNVYAAALLDAGNPDVKFTSKSHMYQAVFSALYEGANKRGVMSRLLKEVPGFQLDEWDVKYLLAKSCKMARIC</sequence>
<dbReference type="AlphaFoldDB" id="A0A9W9D6C5"/>
<reference evidence="1" key="1">
    <citation type="submission" date="2022-10" db="EMBL/GenBank/DDBJ databases">
        <title>Tapping the CABI collections for fungal endophytes: first genome assemblies for Collariella, Neodidymelliopsis, Ascochyta clinopodiicola, Didymella pomorum, Didymosphaeria variabile, Neocosmospora piperis and Neocucurbitaria cava.</title>
        <authorList>
            <person name="Hill R."/>
        </authorList>
    </citation>
    <scope>NUCLEOTIDE SEQUENCE</scope>
    <source>
        <strain evidence="1">IMI 355091</strain>
    </source>
</reference>
<dbReference type="Gene3D" id="3.90.1200.10">
    <property type="match status" value="1"/>
</dbReference>
<dbReference type="SUPFAM" id="SSF56112">
    <property type="entry name" value="Protein kinase-like (PK-like)"/>
    <property type="match status" value="1"/>
</dbReference>
<proteinExistence type="predicted"/>
<evidence type="ECO:0008006" key="3">
    <source>
        <dbReference type="Google" id="ProtNLM"/>
    </source>
</evidence>
<organism evidence="1 2">
    <name type="scientific">Didymella pomorum</name>
    <dbReference type="NCBI Taxonomy" id="749634"/>
    <lineage>
        <taxon>Eukaryota</taxon>
        <taxon>Fungi</taxon>
        <taxon>Dikarya</taxon>
        <taxon>Ascomycota</taxon>
        <taxon>Pezizomycotina</taxon>
        <taxon>Dothideomycetes</taxon>
        <taxon>Pleosporomycetidae</taxon>
        <taxon>Pleosporales</taxon>
        <taxon>Pleosporineae</taxon>
        <taxon>Didymellaceae</taxon>
        <taxon>Didymella</taxon>
    </lineage>
</organism>
<gene>
    <name evidence="1" type="ORF">N0V91_006555</name>
</gene>
<dbReference type="InterPro" id="IPR011009">
    <property type="entry name" value="Kinase-like_dom_sf"/>
</dbReference>
<keyword evidence="2" id="KW-1185">Reference proteome</keyword>